<proteinExistence type="predicted"/>
<comment type="caution">
    <text evidence="1">The sequence shown here is derived from an EMBL/GenBank/DDBJ whole genome shotgun (WGS) entry which is preliminary data.</text>
</comment>
<dbReference type="EMBL" id="CM042891">
    <property type="protein sequence ID" value="KAI4302090.1"/>
    <property type="molecule type" value="Genomic_DNA"/>
</dbReference>
<organism evidence="1 2">
    <name type="scientific">Melastoma candidum</name>
    <dbReference type="NCBI Taxonomy" id="119954"/>
    <lineage>
        <taxon>Eukaryota</taxon>
        <taxon>Viridiplantae</taxon>
        <taxon>Streptophyta</taxon>
        <taxon>Embryophyta</taxon>
        <taxon>Tracheophyta</taxon>
        <taxon>Spermatophyta</taxon>
        <taxon>Magnoliopsida</taxon>
        <taxon>eudicotyledons</taxon>
        <taxon>Gunneridae</taxon>
        <taxon>Pentapetalae</taxon>
        <taxon>rosids</taxon>
        <taxon>malvids</taxon>
        <taxon>Myrtales</taxon>
        <taxon>Melastomataceae</taxon>
        <taxon>Melastomatoideae</taxon>
        <taxon>Melastomateae</taxon>
        <taxon>Melastoma</taxon>
    </lineage>
</organism>
<reference evidence="2" key="1">
    <citation type="journal article" date="2023" name="Front. Plant Sci.">
        <title>Chromosomal-level genome assembly of Melastoma candidum provides insights into trichome evolution.</title>
        <authorList>
            <person name="Zhong Y."/>
            <person name="Wu W."/>
            <person name="Sun C."/>
            <person name="Zou P."/>
            <person name="Liu Y."/>
            <person name="Dai S."/>
            <person name="Zhou R."/>
        </authorList>
    </citation>
    <scope>NUCLEOTIDE SEQUENCE [LARGE SCALE GENOMIC DNA]</scope>
</reference>
<evidence type="ECO:0000313" key="1">
    <source>
        <dbReference type="EMBL" id="KAI4302090.1"/>
    </source>
</evidence>
<accession>A0ACB9KY22</accession>
<sequence length="345" mass="40639">MYNWIGLQTPRGSGTNGYIQTNKFFVKPKTGRVADAPRCFEGDQGTAGVTRKPNKEILEHDRKRQIELKLRGYPRDSDKDNESEDKFEADLELVRRKYQPLKPSSWKSKDYNRKEDSDDDSDFDKLSPKHLLSKGEVLGNGDEVNRDIERERDQQKKSTTWQIDSHESGRDRDEYIKCSRRHDSDGDSDSNFGGWNNRDGHRYGEENSKIRMDDSDKEADMDNRGRTYRDDNEDSYRRNSRRHDNDDDREYYKRTSRRSDGRNDYLRTSRRQDSDDDPVYRKQDGDGDRDKYKRGRKLVSEDDSDSEKSNMHGRGRYSQSYAERRGKRNEDSDDGLLDSIRARYG</sequence>
<gene>
    <name evidence="1" type="ORF">MLD38_037877</name>
</gene>
<dbReference type="Proteomes" id="UP001057402">
    <property type="component" value="Chromosome 12"/>
</dbReference>
<evidence type="ECO:0000313" key="2">
    <source>
        <dbReference type="Proteomes" id="UP001057402"/>
    </source>
</evidence>
<protein>
    <submittedName>
        <fullName evidence="1">Uncharacterized protein</fullName>
    </submittedName>
</protein>
<keyword evidence="2" id="KW-1185">Reference proteome</keyword>
<name>A0ACB9KY22_9MYRT</name>